<dbReference type="VEuPathDB" id="VectorBase:GAUT017754"/>
<evidence type="ECO:0000313" key="1">
    <source>
        <dbReference type="EnsemblMetazoa" id="GAUT017754-PA"/>
    </source>
</evidence>
<reference evidence="1" key="1">
    <citation type="submission" date="2020-05" db="UniProtKB">
        <authorList>
            <consortium name="EnsemblMetazoa"/>
        </authorList>
    </citation>
    <scope>IDENTIFICATION</scope>
    <source>
        <strain evidence="1">TTRI</strain>
    </source>
</reference>
<accession>A0A1A9UW70</accession>
<sequence length="297" mass="34747">MLFDAFRMAAAVVVSTPKPLTSLFVFQRLKRLDAASLPESVELSITCNFIKARPYCTCLLKGCVQTILTNDHLLLAAAGTKASWLKQRTRFIFVEFLLSTGVINEHYPLREEICKTCILTFHGRRTTLSIVDPLNLKPMRNIVGNNTFEIEERIIKDFRHFNLSNIKEFVIFIHFDIVENIQTYCHYQILNAVAFVYFELCKYSLLRCNITDHRHRFLEQQIPKICIFAVSKLCCIKSSSILSSSEEGHDIRMHFMWPTIVKKKRIDKHYKLEDNRNNIREIFLVDETKRIIQMLYS</sequence>
<dbReference type="AlphaFoldDB" id="A0A1A9UW70"/>
<name>A0A1A9UW70_GLOAU</name>
<evidence type="ECO:0000313" key="2">
    <source>
        <dbReference type="Proteomes" id="UP000078200"/>
    </source>
</evidence>
<organism evidence="1 2">
    <name type="scientific">Glossina austeni</name>
    <name type="common">Savannah tsetse fly</name>
    <dbReference type="NCBI Taxonomy" id="7395"/>
    <lineage>
        <taxon>Eukaryota</taxon>
        <taxon>Metazoa</taxon>
        <taxon>Ecdysozoa</taxon>
        <taxon>Arthropoda</taxon>
        <taxon>Hexapoda</taxon>
        <taxon>Insecta</taxon>
        <taxon>Pterygota</taxon>
        <taxon>Neoptera</taxon>
        <taxon>Endopterygota</taxon>
        <taxon>Diptera</taxon>
        <taxon>Brachycera</taxon>
        <taxon>Muscomorpha</taxon>
        <taxon>Hippoboscoidea</taxon>
        <taxon>Glossinidae</taxon>
        <taxon>Glossina</taxon>
    </lineage>
</organism>
<keyword evidence="2" id="KW-1185">Reference proteome</keyword>
<dbReference type="EnsemblMetazoa" id="GAUT017754-RA">
    <property type="protein sequence ID" value="GAUT017754-PA"/>
    <property type="gene ID" value="GAUT017754"/>
</dbReference>
<protein>
    <submittedName>
        <fullName evidence="1">Uncharacterized protein</fullName>
    </submittedName>
</protein>
<proteinExistence type="predicted"/>
<dbReference type="Proteomes" id="UP000078200">
    <property type="component" value="Unassembled WGS sequence"/>
</dbReference>